<accession>A0ACB7T4J0</accession>
<reference evidence="1" key="1">
    <citation type="submission" date="2020-05" db="EMBL/GenBank/DDBJ databases">
        <title>Large-scale comparative analyses of tick genomes elucidate their genetic diversity and vector capacities.</title>
        <authorList>
            <person name="Jia N."/>
            <person name="Wang J."/>
            <person name="Shi W."/>
            <person name="Du L."/>
            <person name="Sun Y."/>
            <person name="Zhan W."/>
            <person name="Jiang J."/>
            <person name="Wang Q."/>
            <person name="Zhang B."/>
            <person name="Ji P."/>
            <person name="Sakyi L.B."/>
            <person name="Cui X."/>
            <person name="Yuan T."/>
            <person name="Jiang B."/>
            <person name="Yang W."/>
            <person name="Lam T.T.-Y."/>
            <person name="Chang Q."/>
            <person name="Ding S."/>
            <person name="Wang X."/>
            <person name="Zhu J."/>
            <person name="Ruan X."/>
            <person name="Zhao L."/>
            <person name="Wei J."/>
            <person name="Que T."/>
            <person name="Du C."/>
            <person name="Cheng J."/>
            <person name="Dai P."/>
            <person name="Han X."/>
            <person name="Huang E."/>
            <person name="Gao Y."/>
            <person name="Liu J."/>
            <person name="Shao H."/>
            <person name="Ye R."/>
            <person name="Li L."/>
            <person name="Wei W."/>
            <person name="Wang X."/>
            <person name="Wang C."/>
            <person name="Yang T."/>
            <person name="Huo Q."/>
            <person name="Li W."/>
            <person name="Guo W."/>
            <person name="Chen H."/>
            <person name="Zhou L."/>
            <person name="Ni X."/>
            <person name="Tian J."/>
            <person name="Zhou Y."/>
            <person name="Sheng Y."/>
            <person name="Liu T."/>
            <person name="Pan Y."/>
            <person name="Xia L."/>
            <person name="Li J."/>
            <person name="Zhao F."/>
            <person name="Cao W."/>
        </authorList>
    </citation>
    <scope>NUCLEOTIDE SEQUENCE</scope>
    <source>
        <strain evidence="1">Hyas-2018</strain>
    </source>
</reference>
<organism evidence="1 2">
    <name type="scientific">Hyalomma asiaticum</name>
    <name type="common">Tick</name>
    <dbReference type="NCBI Taxonomy" id="266040"/>
    <lineage>
        <taxon>Eukaryota</taxon>
        <taxon>Metazoa</taxon>
        <taxon>Ecdysozoa</taxon>
        <taxon>Arthropoda</taxon>
        <taxon>Chelicerata</taxon>
        <taxon>Arachnida</taxon>
        <taxon>Acari</taxon>
        <taxon>Parasitiformes</taxon>
        <taxon>Ixodida</taxon>
        <taxon>Ixodoidea</taxon>
        <taxon>Ixodidae</taxon>
        <taxon>Hyalomminae</taxon>
        <taxon>Hyalomma</taxon>
    </lineage>
</organism>
<evidence type="ECO:0000313" key="2">
    <source>
        <dbReference type="Proteomes" id="UP000821845"/>
    </source>
</evidence>
<evidence type="ECO:0000313" key="1">
    <source>
        <dbReference type="EMBL" id="KAH6941046.1"/>
    </source>
</evidence>
<proteinExistence type="predicted"/>
<protein>
    <submittedName>
        <fullName evidence="1">Uncharacterized protein</fullName>
    </submittedName>
</protein>
<gene>
    <name evidence="1" type="ORF">HPB50_012727</name>
</gene>
<dbReference type="Proteomes" id="UP000821845">
    <property type="component" value="Chromosome 11"/>
</dbReference>
<name>A0ACB7T4J0_HYAAI</name>
<dbReference type="EMBL" id="CM023491">
    <property type="protein sequence ID" value="KAH6941046.1"/>
    <property type="molecule type" value="Genomic_DNA"/>
</dbReference>
<sequence>MAAHWLAVTYCTSSIVSAESGTKRYPTSRLQDSGTTATKLAHVPPKVAFNWAVPDHNADAFRSPWPVSRDLGDRLVSWLFSGLTRWDSQYFLHIAEHGYTYEQTLAFFPLYPWLIRQTADGLVDPLTNVYLSRHSVLILSGVLINVSFFAVAAVALHRLTHQLFSKEHADEAVLLFCFNPASIFFSACYSESVFAAVSFLGLLLLEQNRPNLATLLFCLGGLVRSNGFLSAGFLLYSGLVCGLTPVRSVFRASFCFLPFLLFQCYAWSLFCIPDYTQQFPAAILNQAAESGFRLAGRNASKWCSNLIPFSYGYIQSHYWDVGFLMYYRLKQLPNFVLALPVIVVILHSSASALKRCSDRRHIPYLLHVVGFLIITVLFANVQVVTRLIAASSPVLYWTAFFGSNRVERKFRSVVWADVAVNMWQGDIHSKRIVTYFVGYAVLGTALHVNFLPWT</sequence>
<comment type="caution">
    <text evidence="1">The sequence shown here is derived from an EMBL/GenBank/DDBJ whole genome shotgun (WGS) entry which is preliminary data.</text>
</comment>
<keyword evidence="2" id="KW-1185">Reference proteome</keyword>